<gene>
    <name evidence="1" type="ORF">NCTC13067_01599</name>
</gene>
<proteinExistence type="predicted"/>
<dbReference type="EMBL" id="UGTM01000001">
    <property type="protein sequence ID" value="SUB87918.1"/>
    <property type="molecule type" value="Genomic_DNA"/>
</dbReference>
<protein>
    <recommendedName>
        <fullName evidence="3">Lipocalin-like domain-containing protein</fullName>
    </recommendedName>
</protein>
<sequence>MFYITHILFFLCTFAAEFTNSIVQNMMKSMKLFVAIVATVLSFSSCSKDNDDQVIQDNPLKNTEWSFERIQEGNANTTTHWGSLKFVSDTEVVNESGYKITFKKVTPDGHHRKDETHSETNTYKYALDGTKLTMYIPANGEQQPATTLTFRVDLKGGTITHTYNGTEKITDENIVYKRK</sequence>
<evidence type="ECO:0000313" key="2">
    <source>
        <dbReference type="Proteomes" id="UP000255469"/>
    </source>
</evidence>
<accession>A0A379E5D1</accession>
<evidence type="ECO:0000313" key="1">
    <source>
        <dbReference type="EMBL" id="SUB87918.1"/>
    </source>
</evidence>
<dbReference type="AlphaFoldDB" id="A0A379E5D1"/>
<evidence type="ECO:0008006" key="3">
    <source>
        <dbReference type="Google" id="ProtNLM"/>
    </source>
</evidence>
<name>A0A379E5D1_9BACT</name>
<dbReference type="Proteomes" id="UP000255469">
    <property type="component" value="Unassembled WGS sequence"/>
</dbReference>
<reference evidence="1 2" key="1">
    <citation type="submission" date="2018-06" db="EMBL/GenBank/DDBJ databases">
        <authorList>
            <consortium name="Pathogen Informatics"/>
            <person name="Doyle S."/>
        </authorList>
    </citation>
    <scope>NUCLEOTIDE SEQUENCE [LARGE SCALE GENOMIC DNA]</scope>
    <source>
        <strain evidence="1 2">NCTC13067</strain>
    </source>
</reference>
<organism evidence="1 2">
    <name type="scientific">Prevotella denticola</name>
    <dbReference type="NCBI Taxonomy" id="28129"/>
    <lineage>
        <taxon>Bacteria</taxon>
        <taxon>Pseudomonadati</taxon>
        <taxon>Bacteroidota</taxon>
        <taxon>Bacteroidia</taxon>
        <taxon>Bacteroidales</taxon>
        <taxon>Prevotellaceae</taxon>
        <taxon>Prevotella</taxon>
    </lineage>
</organism>